<dbReference type="PANTHER" id="PTHR11709">
    <property type="entry name" value="MULTI-COPPER OXIDASE"/>
    <property type="match status" value="1"/>
</dbReference>
<dbReference type="GO" id="GO:0005507">
    <property type="term" value="F:copper ion binding"/>
    <property type="evidence" value="ECO:0007669"/>
    <property type="project" value="InterPro"/>
</dbReference>
<accession>A0AAW2J572</accession>
<dbReference type="Pfam" id="PF07731">
    <property type="entry name" value="Cu-oxidase_2"/>
    <property type="match status" value="1"/>
</dbReference>
<feature type="domain" description="Plastocyanin-like" evidence="3">
    <location>
        <begin position="91"/>
        <end position="237"/>
    </location>
</feature>
<dbReference type="FunFam" id="2.60.40.420:FF:000045">
    <property type="entry name" value="Laccase 2"/>
    <property type="match status" value="1"/>
</dbReference>
<proteinExistence type="inferred from homology"/>
<comment type="similarity">
    <text evidence="1">Belongs to the multicopper oxidase family.</text>
</comment>
<dbReference type="GO" id="GO:0016491">
    <property type="term" value="F:oxidoreductase activity"/>
    <property type="evidence" value="ECO:0007669"/>
    <property type="project" value="InterPro"/>
</dbReference>
<feature type="non-terminal residue" evidence="5">
    <location>
        <position position="1"/>
    </location>
</feature>
<dbReference type="PANTHER" id="PTHR11709:SF311">
    <property type="entry name" value="MONOCOPPER OXIDASE-LIKE PROTEIN SKU5"/>
    <property type="match status" value="1"/>
</dbReference>
<evidence type="ECO:0000256" key="2">
    <source>
        <dbReference type="ARBA" id="ARBA00023180"/>
    </source>
</evidence>
<feature type="domain" description="Plastocyanin-like" evidence="4">
    <location>
        <begin position="320"/>
        <end position="457"/>
    </location>
</feature>
<dbReference type="InterPro" id="IPR011706">
    <property type="entry name" value="Cu-oxidase_C"/>
</dbReference>
<reference evidence="5" key="1">
    <citation type="submission" date="2020-06" db="EMBL/GenBank/DDBJ databases">
        <authorList>
            <person name="Li T."/>
            <person name="Hu X."/>
            <person name="Zhang T."/>
            <person name="Song X."/>
            <person name="Zhang H."/>
            <person name="Dai N."/>
            <person name="Sheng W."/>
            <person name="Hou X."/>
            <person name="Wei L."/>
        </authorList>
    </citation>
    <scope>NUCLEOTIDE SEQUENCE</scope>
    <source>
        <strain evidence="5">KEN8</strain>
        <tissue evidence="5">Leaf</tissue>
    </source>
</reference>
<dbReference type="InterPro" id="IPR008972">
    <property type="entry name" value="Cupredoxin"/>
</dbReference>
<dbReference type="InterPro" id="IPR001117">
    <property type="entry name" value="Cu-oxidase_2nd"/>
</dbReference>
<dbReference type="GO" id="GO:0005886">
    <property type="term" value="C:plasma membrane"/>
    <property type="evidence" value="ECO:0007669"/>
    <property type="project" value="TreeGrafter"/>
</dbReference>
<evidence type="ECO:0000256" key="1">
    <source>
        <dbReference type="ARBA" id="ARBA00010609"/>
    </source>
</evidence>
<evidence type="ECO:0000259" key="4">
    <source>
        <dbReference type="Pfam" id="PF07731"/>
    </source>
</evidence>
<name>A0AAW2J572_9LAMI</name>
<dbReference type="EMBL" id="JACGWM010001704">
    <property type="protein sequence ID" value="KAL0289192.1"/>
    <property type="molecule type" value="Genomic_DNA"/>
</dbReference>
<dbReference type="Gene3D" id="2.60.40.420">
    <property type="entry name" value="Cupredoxins - blue copper proteins"/>
    <property type="match status" value="2"/>
</dbReference>
<evidence type="ECO:0000313" key="5">
    <source>
        <dbReference type="EMBL" id="KAL0289192.1"/>
    </source>
</evidence>
<reference evidence="5" key="2">
    <citation type="journal article" date="2024" name="Plant">
        <title>Genomic evolution and insights into agronomic trait innovations of Sesamum species.</title>
        <authorList>
            <person name="Miao H."/>
            <person name="Wang L."/>
            <person name="Qu L."/>
            <person name="Liu H."/>
            <person name="Sun Y."/>
            <person name="Le M."/>
            <person name="Wang Q."/>
            <person name="Wei S."/>
            <person name="Zheng Y."/>
            <person name="Lin W."/>
            <person name="Duan Y."/>
            <person name="Cao H."/>
            <person name="Xiong S."/>
            <person name="Wang X."/>
            <person name="Wei L."/>
            <person name="Li C."/>
            <person name="Ma Q."/>
            <person name="Ju M."/>
            <person name="Zhao R."/>
            <person name="Li G."/>
            <person name="Mu C."/>
            <person name="Tian Q."/>
            <person name="Mei H."/>
            <person name="Zhang T."/>
            <person name="Gao T."/>
            <person name="Zhang H."/>
        </authorList>
    </citation>
    <scope>NUCLEOTIDE SEQUENCE</scope>
    <source>
        <strain evidence="5">KEN8</strain>
    </source>
</reference>
<sequence length="494" mass="55699">GRRGLMSVLVFKEWDTTEAELMARWSFWHKLSDRTRKELDLCISDQDQIGSFTYFPSLNFHKAAGGVGPIRVNNRNVILVPFPKPEAEFDLLIGDWISDDYRHIRQVLQEEWISHVYPGVILMNGKGPYGSQYSTSYESFTVTKGKTYRFRISNVGTVFSFNFRIQKHQMVLVETEGSYTNQIVLDSLDVHVGQSYSVLVTANQDEADYYMVATPKLFNIDNHDSLVAKGILRYENSVLPVQGPVPDGPDPFDVEFSINQAKSIRWNMSAGAARPNPQGTFNVTNVTLSQTFILHGSREVINGVPSYVVNNVSYLTPTTPLKLADYYRNGSGVYQLDAFPVQSPNDIASYGVSVVTGVHKGWLEIVFKNDLSDEMDSWHLDGFGFYVVGFGEGEWTPESRSTYNLYDPVVRSTVQVYPGRWTAVYVFLDNPGMWNLRSQNLIHWYMGQELYVRVHDPDPDPAKERPPPPNVLFCGVFDDAPAPVASAPAPQAGW</sequence>
<evidence type="ECO:0000259" key="3">
    <source>
        <dbReference type="Pfam" id="PF00394"/>
    </source>
</evidence>
<protein>
    <submittedName>
        <fullName evidence="5">Monocopper oxidase-like protein SKU5</fullName>
    </submittedName>
</protein>
<dbReference type="SUPFAM" id="SSF49503">
    <property type="entry name" value="Cupredoxins"/>
    <property type="match status" value="3"/>
</dbReference>
<keyword evidence="2" id="KW-0325">Glycoprotein</keyword>
<dbReference type="AlphaFoldDB" id="A0AAW2J572"/>
<gene>
    <name evidence="5" type="ORF">Scaly_2709400</name>
</gene>
<dbReference type="InterPro" id="IPR045087">
    <property type="entry name" value="Cu-oxidase_fam"/>
</dbReference>
<comment type="caution">
    <text evidence="5">The sequence shown here is derived from an EMBL/GenBank/DDBJ whole genome shotgun (WGS) entry which is preliminary data.</text>
</comment>
<organism evidence="5">
    <name type="scientific">Sesamum calycinum</name>
    <dbReference type="NCBI Taxonomy" id="2727403"/>
    <lineage>
        <taxon>Eukaryota</taxon>
        <taxon>Viridiplantae</taxon>
        <taxon>Streptophyta</taxon>
        <taxon>Embryophyta</taxon>
        <taxon>Tracheophyta</taxon>
        <taxon>Spermatophyta</taxon>
        <taxon>Magnoliopsida</taxon>
        <taxon>eudicotyledons</taxon>
        <taxon>Gunneridae</taxon>
        <taxon>Pentapetalae</taxon>
        <taxon>asterids</taxon>
        <taxon>lamiids</taxon>
        <taxon>Lamiales</taxon>
        <taxon>Pedaliaceae</taxon>
        <taxon>Sesamum</taxon>
    </lineage>
</organism>
<dbReference type="Pfam" id="PF00394">
    <property type="entry name" value="Cu-oxidase"/>
    <property type="match status" value="1"/>
</dbReference>